<evidence type="ECO:0000256" key="5">
    <source>
        <dbReference type="SAM" id="SignalP"/>
    </source>
</evidence>
<dbReference type="InterPro" id="IPR033116">
    <property type="entry name" value="TRYPSIN_SER"/>
</dbReference>
<dbReference type="GO" id="GO:0006508">
    <property type="term" value="P:proteolysis"/>
    <property type="evidence" value="ECO:0007669"/>
    <property type="project" value="UniProtKB-KW"/>
</dbReference>
<evidence type="ECO:0000313" key="7">
    <source>
        <dbReference type="EMBL" id="KAK6177429.1"/>
    </source>
</evidence>
<dbReference type="SMART" id="SM00020">
    <property type="entry name" value="Tryp_SPc"/>
    <property type="match status" value="1"/>
</dbReference>
<feature type="domain" description="Peptidase S1" evidence="6">
    <location>
        <begin position="122"/>
        <end position="376"/>
    </location>
</feature>
<dbReference type="InterPro" id="IPR001254">
    <property type="entry name" value="Trypsin_dom"/>
</dbReference>
<accession>A0AAN8JKV1</accession>
<proteinExistence type="inferred from homology"/>
<dbReference type="Pfam" id="PF00089">
    <property type="entry name" value="Trypsin"/>
    <property type="match status" value="1"/>
</dbReference>
<sequence>MAATILFGVLMTWSVTQCFGSPLTTSFVLCDYFGGVCGSNCALFYWHRFNISLCPTPGHLCCTQQPDNRVEHTDTLPETNDSNSPVLPDIPMKDEARQNTSSPAHLQEQCGNTPPIHRRKRVVGGTVANTDAWPWMVALRSVLGAHACAGAVIGSRWVLTAAHCFRYFSQPEYWRVRTGEYDLLQFEESERDIQISQIFVFPNYTSNDPGVNRENSTLHARYAHDLALIKLSEDAEVVPLCLPGEDQALPVTEEDPSGFRMAAVEAKGDCWVTGWGTTLDHSEDQVMRQVHSDVVDHERCGDMWQTTLEEDMICFGDGIRGPCAGDSGGPLACRMDGKFFMVGVVSWGAENCNMNGHPSVFARVLSHMDWIEATMNGSRL</sequence>
<name>A0AAN8JKV1_PATCE</name>
<comment type="similarity">
    <text evidence="2">Belongs to the peptidase S1 family. CLIP subfamily.</text>
</comment>
<keyword evidence="5" id="KW-0732">Signal</keyword>
<dbReference type="PROSITE" id="PS50240">
    <property type="entry name" value="TRYPSIN_DOM"/>
    <property type="match status" value="1"/>
</dbReference>
<feature type="chain" id="PRO_5042972589" description="Peptidase S1 domain-containing protein" evidence="5">
    <location>
        <begin position="19"/>
        <end position="380"/>
    </location>
</feature>
<dbReference type="PROSITE" id="PS00134">
    <property type="entry name" value="TRYPSIN_HIS"/>
    <property type="match status" value="1"/>
</dbReference>
<dbReference type="PANTHER" id="PTHR24253:SF176">
    <property type="entry name" value="CORIN, ISOFORM B"/>
    <property type="match status" value="1"/>
</dbReference>
<gene>
    <name evidence="7" type="ORF">SNE40_015533</name>
</gene>
<dbReference type="AlphaFoldDB" id="A0AAN8JKV1"/>
<evidence type="ECO:0000259" key="6">
    <source>
        <dbReference type="PROSITE" id="PS50240"/>
    </source>
</evidence>
<keyword evidence="3" id="KW-0378">Hydrolase</keyword>
<dbReference type="InterPro" id="IPR043504">
    <property type="entry name" value="Peptidase_S1_PA_chymotrypsin"/>
</dbReference>
<dbReference type="PROSITE" id="PS00135">
    <property type="entry name" value="TRYPSIN_SER"/>
    <property type="match status" value="1"/>
</dbReference>
<keyword evidence="3" id="KW-0720">Serine protease</keyword>
<dbReference type="FunFam" id="2.40.10.10:FF:000068">
    <property type="entry name" value="transmembrane protease serine 2"/>
    <property type="match status" value="1"/>
</dbReference>
<organism evidence="7 8">
    <name type="scientific">Patella caerulea</name>
    <name type="common">Rayed Mediterranean limpet</name>
    <dbReference type="NCBI Taxonomy" id="87958"/>
    <lineage>
        <taxon>Eukaryota</taxon>
        <taxon>Metazoa</taxon>
        <taxon>Spiralia</taxon>
        <taxon>Lophotrochozoa</taxon>
        <taxon>Mollusca</taxon>
        <taxon>Gastropoda</taxon>
        <taxon>Patellogastropoda</taxon>
        <taxon>Patelloidea</taxon>
        <taxon>Patellidae</taxon>
        <taxon>Patella</taxon>
    </lineage>
</organism>
<keyword evidence="3" id="KW-0645">Protease</keyword>
<dbReference type="PANTHER" id="PTHR24253">
    <property type="entry name" value="TRANSMEMBRANE PROTEASE SERINE"/>
    <property type="match status" value="1"/>
</dbReference>
<protein>
    <recommendedName>
        <fullName evidence="6">Peptidase S1 domain-containing protein</fullName>
    </recommendedName>
</protein>
<feature type="signal peptide" evidence="5">
    <location>
        <begin position="1"/>
        <end position="18"/>
    </location>
</feature>
<feature type="region of interest" description="Disordered" evidence="4">
    <location>
        <begin position="72"/>
        <end position="111"/>
    </location>
</feature>
<dbReference type="PRINTS" id="PR00722">
    <property type="entry name" value="CHYMOTRYPSIN"/>
</dbReference>
<evidence type="ECO:0000256" key="4">
    <source>
        <dbReference type="SAM" id="MobiDB-lite"/>
    </source>
</evidence>
<comment type="caution">
    <text evidence="7">The sequence shown here is derived from an EMBL/GenBank/DDBJ whole genome shotgun (WGS) entry which is preliminary data.</text>
</comment>
<evidence type="ECO:0000256" key="2">
    <source>
        <dbReference type="ARBA" id="ARBA00024195"/>
    </source>
</evidence>
<dbReference type="Gene3D" id="2.40.10.10">
    <property type="entry name" value="Trypsin-like serine proteases"/>
    <property type="match status" value="1"/>
</dbReference>
<evidence type="ECO:0000256" key="1">
    <source>
        <dbReference type="ARBA" id="ARBA00023157"/>
    </source>
</evidence>
<reference evidence="7 8" key="1">
    <citation type="submission" date="2024-01" db="EMBL/GenBank/DDBJ databases">
        <title>The genome of the rayed Mediterranean limpet Patella caerulea (Linnaeus, 1758).</title>
        <authorList>
            <person name="Anh-Thu Weber A."/>
            <person name="Halstead-Nussloch G."/>
        </authorList>
    </citation>
    <scope>NUCLEOTIDE SEQUENCE [LARGE SCALE GENOMIC DNA]</scope>
    <source>
        <strain evidence="7">AATW-2023a</strain>
        <tissue evidence="7">Whole specimen</tissue>
    </source>
</reference>
<keyword evidence="8" id="KW-1185">Reference proteome</keyword>
<dbReference type="EMBL" id="JAZGQO010000010">
    <property type="protein sequence ID" value="KAK6177429.1"/>
    <property type="molecule type" value="Genomic_DNA"/>
</dbReference>
<keyword evidence="1" id="KW-1015">Disulfide bond</keyword>
<dbReference type="InterPro" id="IPR001314">
    <property type="entry name" value="Peptidase_S1A"/>
</dbReference>
<dbReference type="InterPro" id="IPR009003">
    <property type="entry name" value="Peptidase_S1_PA"/>
</dbReference>
<dbReference type="Proteomes" id="UP001347796">
    <property type="component" value="Unassembled WGS sequence"/>
</dbReference>
<evidence type="ECO:0000256" key="3">
    <source>
        <dbReference type="RuleBase" id="RU363034"/>
    </source>
</evidence>
<dbReference type="SUPFAM" id="SSF50494">
    <property type="entry name" value="Trypsin-like serine proteases"/>
    <property type="match status" value="1"/>
</dbReference>
<dbReference type="FunFam" id="2.40.10.10:FF:000002">
    <property type="entry name" value="Transmembrane protease serine"/>
    <property type="match status" value="1"/>
</dbReference>
<evidence type="ECO:0000313" key="8">
    <source>
        <dbReference type="Proteomes" id="UP001347796"/>
    </source>
</evidence>
<feature type="compositionally biased region" description="Polar residues" evidence="4">
    <location>
        <begin position="76"/>
        <end position="85"/>
    </location>
</feature>
<dbReference type="InterPro" id="IPR018114">
    <property type="entry name" value="TRYPSIN_HIS"/>
</dbReference>
<dbReference type="GO" id="GO:0004252">
    <property type="term" value="F:serine-type endopeptidase activity"/>
    <property type="evidence" value="ECO:0007669"/>
    <property type="project" value="InterPro"/>
</dbReference>
<feature type="compositionally biased region" description="Polar residues" evidence="4">
    <location>
        <begin position="98"/>
        <end position="111"/>
    </location>
</feature>
<dbReference type="CDD" id="cd00190">
    <property type="entry name" value="Tryp_SPc"/>
    <property type="match status" value="1"/>
</dbReference>